<proteinExistence type="predicted"/>
<dbReference type="InterPro" id="IPR027385">
    <property type="entry name" value="Beta-barrel_OMP"/>
</dbReference>
<evidence type="ECO:0000313" key="5">
    <source>
        <dbReference type="Proteomes" id="UP001202180"/>
    </source>
</evidence>
<evidence type="ECO:0000259" key="3">
    <source>
        <dbReference type="Pfam" id="PF13505"/>
    </source>
</evidence>
<organism evidence="4 5">
    <name type="scientific">Spirosoma liriopis</name>
    <dbReference type="NCBI Taxonomy" id="2937440"/>
    <lineage>
        <taxon>Bacteria</taxon>
        <taxon>Pseudomonadati</taxon>
        <taxon>Bacteroidota</taxon>
        <taxon>Cytophagia</taxon>
        <taxon>Cytophagales</taxon>
        <taxon>Cytophagaceae</taxon>
        <taxon>Spirosoma</taxon>
    </lineage>
</organism>
<dbReference type="Proteomes" id="UP001202180">
    <property type="component" value="Unassembled WGS sequence"/>
</dbReference>
<dbReference type="RefSeq" id="WP_354004154.1">
    <property type="nucleotide sequence ID" value="NZ_JALPRF010000001.1"/>
</dbReference>
<dbReference type="EMBL" id="JALPRF010000001">
    <property type="protein sequence ID" value="MCK8490624.1"/>
    <property type="molecule type" value="Genomic_DNA"/>
</dbReference>
<protein>
    <submittedName>
        <fullName evidence="4">Porin family protein</fullName>
    </submittedName>
</protein>
<dbReference type="Gene3D" id="2.40.160.20">
    <property type="match status" value="1"/>
</dbReference>
<reference evidence="4 5" key="1">
    <citation type="submission" date="2022-04" db="EMBL/GenBank/DDBJ databases">
        <title>Spirosoma sp. strain RP8 genome sequencing and assembly.</title>
        <authorList>
            <person name="Jung Y."/>
        </authorList>
    </citation>
    <scope>NUCLEOTIDE SEQUENCE [LARGE SCALE GENOMIC DNA]</scope>
    <source>
        <strain evidence="4 5">RP8</strain>
    </source>
</reference>
<keyword evidence="1 2" id="KW-0732">Signal</keyword>
<evidence type="ECO:0000256" key="2">
    <source>
        <dbReference type="SAM" id="SignalP"/>
    </source>
</evidence>
<accession>A0ABT0HEN2</accession>
<comment type="caution">
    <text evidence="4">The sequence shown here is derived from an EMBL/GenBank/DDBJ whole genome shotgun (WGS) entry which is preliminary data.</text>
</comment>
<feature type="chain" id="PRO_5045995189" evidence="2">
    <location>
        <begin position="19"/>
        <end position="204"/>
    </location>
</feature>
<keyword evidence="5" id="KW-1185">Reference proteome</keyword>
<name>A0ABT0HEN2_9BACT</name>
<dbReference type="Pfam" id="PF13505">
    <property type="entry name" value="OMP_b-brl"/>
    <property type="match status" value="1"/>
</dbReference>
<sequence length="204" mass="22263">MRQLLFLAFMFVSSVTVAQSLGPFKLNASLGYASPADRSGDKDGSKGGFVYSLEPQYEIGRHLDVGVRFEQAFIQRPEVLGNIIFFDSQAKSLMSGALTLTYTVGKSTAFRPYVGGGVSFYRAAASEQQVMGAANTTLFYALPVTNKLGGLLRAGIKFWQFNVEAAYNFLDDTTVINEFTNAKLIGKNEYFSLKAGYTLGGKLH</sequence>
<evidence type="ECO:0000313" key="4">
    <source>
        <dbReference type="EMBL" id="MCK8490624.1"/>
    </source>
</evidence>
<feature type="domain" description="Outer membrane protein beta-barrel" evidence="3">
    <location>
        <begin position="5"/>
        <end position="184"/>
    </location>
</feature>
<evidence type="ECO:0000256" key="1">
    <source>
        <dbReference type="ARBA" id="ARBA00022729"/>
    </source>
</evidence>
<gene>
    <name evidence="4" type="ORF">M0L20_02100</name>
</gene>
<dbReference type="InterPro" id="IPR011250">
    <property type="entry name" value="OMP/PagP_B-barrel"/>
</dbReference>
<feature type="signal peptide" evidence="2">
    <location>
        <begin position="1"/>
        <end position="18"/>
    </location>
</feature>
<dbReference type="SUPFAM" id="SSF56925">
    <property type="entry name" value="OMPA-like"/>
    <property type="match status" value="1"/>
</dbReference>